<dbReference type="Proteomes" id="UP000291831">
    <property type="component" value="Unassembled WGS sequence"/>
</dbReference>
<keyword evidence="1" id="KW-0175">Coiled coil</keyword>
<comment type="caution">
    <text evidence="2">The sequence shown here is derived from an EMBL/GenBank/DDBJ whole genome shotgun (WGS) entry which is preliminary data.</text>
</comment>
<accession>A0A8B3RZ64</accession>
<evidence type="ECO:0000256" key="1">
    <source>
        <dbReference type="SAM" id="Coils"/>
    </source>
</evidence>
<proteinExistence type="predicted"/>
<protein>
    <recommendedName>
        <fullName evidence="4">Transposase IS4-like domain-containing protein</fullName>
    </recommendedName>
</protein>
<evidence type="ECO:0000313" key="3">
    <source>
        <dbReference type="Proteomes" id="UP000291831"/>
    </source>
</evidence>
<dbReference type="PANTHER" id="PTHR34614">
    <property type="match status" value="1"/>
</dbReference>
<sequence length="524" mass="60891">MVSLRKKKIKGHLYWYAVEMARVDGKPKQVWQKYLGTAKKIVELKERATELPHIKLTSFQYGKTAALLAISEELNFIETVNRHTNKKKIEGLTVGEYLLLNIIGRCDGALSENAMQKWFDKSALSLIWKFPHKLTFQNFLNHYKYVDHETSKKIEDDLCKALIEKGMTPRILFLDETNWFNYITKGEELPQNGKNKQYRNHMKQICMGLTVSEDNVPFMHEVYEGNRHDSRIFPELLDALTERLTNLKIETDDMILVFDKGNNSTVNIEDVTSRMNVVASAKHNQAEQLLEISVDDYKYLYTNSKGNKIYGYRTKHEFFGKEFTTVVLYSAASHKKQMESYEKRKAKMLAKLTDLQRRLGSNRGKERDYGSVEQEVSGIIYKDFRSVFGYKIGAVPPGKKKPTLAVWTLDDVEKKRYAGFGKTIVFTDLHAWHSKKIAKTYNQKYLVEDDFKLLNDVLLVPVGPVNHHKDFNIRAHIFLCVVGMIFYRYLAWKCKHLRLSIVRLVDELGGYVLLLCRRRLVGTL</sequence>
<dbReference type="EMBL" id="RPGO01000035">
    <property type="protein sequence ID" value="RZB28805.1"/>
    <property type="molecule type" value="Genomic_DNA"/>
</dbReference>
<name>A0A8B3RZ64_9EURY</name>
<evidence type="ECO:0008006" key="4">
    <source>
        <dbReference type="Google" id="ProtNLM"/>
    </source>
</evidence>
<dbReference type="AlphaFoldDB" id="A0A8B3RZ64"/>
<reference evidence="3" key="1">
    <citation type="submission" date="2019-01" db="EMBL/GenBank/DDBJ databases">
        <title>Anaerobic oxidation of ethane by archaea from a marine hydrocarbon seep.</title>
        <authorList>
            <person name="Musat F."/>
        </authorList>
    </citation>
    <scope>NUCLEOTIDE SEQUENCE [LARGE SCALE GENOMIC DNA]</scope>
</reference>
<dbReference type="NCBIfam" id="NF033559">
    <property type="entry name" value="transpos_IS1634"/>
    <property type="match status" value="1"/>
</dbReference>
<dbReference type="InterPro" id="IPR047654">
    <property type="entry name" value="IS1634_transpos"/>
</dbReference>
<dbReference type="PANTHER" id="PTHR34614:SF2">
    <property type="entry name" value="TRANSPOSASE IS4-LIKE DOMAIN-CONTAINING PROTEIN"/>
    <property type="match status" value="1"/>
</dbReference>
<organism evidence="2 3">
    <name type="scientific">Candidatus Argoarchaeum ethanivorans</name>
    <dbReference type="NCBI Taxonomy" id="2608793"/>
    <lineage>
        <taxon>Archaea</taxon>
        <taxon>Methanobacteriati</taxon>
        <taxon>Methanobacteriota</taxon>
        <taxon>Stenosarchaea group</taxon>
        <taxon>Methanomicrobia</taxon>
        <taxon>Methanosarcinales</taxon>
        <taxon>Methanosarcinales incertae sedis</taxon>
        <taxon>GOM Arc I cluster</taxon>
        <taxon>Candidatus Argoarchaeum</taxon>
    </lineage>
</organism>
<gene>
    <name evidence="2" type="ORF">AEth_01807</name>
</gene>
<feature type="coiled-coil region" evidence="1">
    <location>
        <begin position="331"/>
        <end position="358"/>
    </location>
</feature>
<evidence type="ECO:0000313" key="2">
    <source>
        <dbReference type="EMBL" id="RZB28805.1"/>
    </source>
</evidence>